<proteinExistence type="predicted"/>
<evidence type="ECO:0000313" key="1">
    <source>
        <dbReference type="EMBL" id="PSF34579.1"/>
    </source>
</evidence>
<name>A0A2T1LU98_9CHRO</name>
<dbReference type="AlphaFoldDB" id="A0A2T1LU98"/>
<gene>
    <name evidence="1" type="ORF">C7H19_18615</name>
</gene>
<comment type="caution">
    <text evidence="1">The sequence shown here is derived from an EMBL/GenBank/DDBJ whole genome shotgun (WGS) entry which is preliminary data.</text>
</comment>
<keyword evidence="2" id="KW-1185">Reference proteome</keyword>
<reference evidence="1 2" key="2">
    <citation type="submission" date="2018-03" db="EMBL/GenBank/DDBJ databases">
        <authorList>
            <person name="Keele B.F."/>
        </authorList>
    </citation>
    <scope>NUCLEOTIDE SEQUENCE [LARGE SCALE GENOMIC DNA]</scope>
    <source>
        <strain evidence="1 2">CCALA 016</strain>
    </source>
</reference>
<accession>A0A2T1LU98</accession>
<protein>
    <submittedName>
        <fullName evidence="1">Uncharacterized protein</fullName>
    </submittedName>
</protein>
<evidence type="ECO:0000313" key="2">
    <source>
        <dbReference type="Proteomes" id="UP000239001"/>
    </source>
</evidence>
<dbReference type="Proteomes" id="UP000239001">
    <property type="component" value="Unassembled WGS sequence"/>
</dbReference>
<dbReference type="OrthoDB" id="582583at2"/>
<reference evidence="1 2" key="1">
    <citation type="submission" date="2018-03" db="EMBL/GenBank/DDBJ databases">
        <title>The ancient ancestry and fast evolution of plastids.</title>
        <authorList>
            <person name="Moore K.R."/>
            <person name="Magnabosco C."/>
            <person name="Momper L."/>
            <person name="Gold D.A."/>
            <person name="Bosak T."/>
            <person name="Fournier G.P."/>
        </authorList>
    </citation>
    <scope>NUCLEOTIDE SEQUENCE [LARGE SCALE GENOMIC DNA]</scope>
    <source>
        <strain evidence="1 2">CCALA 016</strain>
    </source>
</reference>
<dbReference type="EMBL" id="PXOH01000025">
    <property type="protein sequence ID" value="PSF34579.1"/>
    <property type="molecule type" value="Genomic_DNA"/>
</dbReference>
<sequence length="97" mass="11219">MDVKQRYHGWLIDLISEPTGYSFRCWLSEQTVWLSDSKVYPTPQQALEVAYYRADLETACLSLVCFLNEIKGHCYYLSSEDHQALTNSILEFAKSVC</sequence>
<organism evidence="1 2">
    <name type="scientific">Aphanothece hegewaldii CCALA 016</name>
    <dbReference type="NCBI Taxonomy" id="2107694"/>
    <lineage>
        <taxon>Bacteria</taxon>
        <taxon>Bacillati</taxon>
        <taxon>Cyanobacteriota</taxon>
        <taxon>Cyanophyceae</taxon>
        <taxon>Oscillatoriophycideae</taxon>
        <taxon>Chroococcales</taxon>
        <taxon>Aphanothecaceae</taxon>
        <taxon>Aphanothece</taxon>
    </lineage>
</organism>